<protein>
    <submittedName>
        <fullName evidence="1">Class I SAM-dependent methyltransferase</fullName>
        <ecNumber evidence="1">2.1.1.222</ecNumber>
        <ecNumber evidence="1">2.1.1.64</ecNumber>
    </submittedName>
</protein>
<dbReference type="InterPro" id="IPR029063">
    <property type="entry name" value="SAM-dependent_MTases_sf"/>
</dbReference>
<accession>A0ABV6ZSM1</accession>
<sequence>MISAHVNVIKNFIKLRTKNVHGDREIFGNYVTSLPCHQNAVDIVSGWNCSFPPHLGLVAGELATYADSRISWMMSQYGPLDGKKVLELGPLEGGHTFMLEEAGAEVDAVEANQLAFLRCLITKEILGLSHARIWLGDFVKWLEEKPTIYDLIVASGVLYHSNDPLHLIELIAKRTSTVYLWTHFIDDGLMPRSDPRRLVFADEPEIQDFHGVSVRTYRRTYLDAPIHAEFCGGPKDEHRWLNRDDLLAALRVVGFAHITLEGEEPDHRHGPAISIFAHK</sequence>
<name>A0ABV6ZSM1_9HYPH</name>
<dbReference type="SUPFAM" id="SSF53335">
    <property type="entry name" value="S-adenosyl-L-methionine-dependent methyltransferases"/>
    <property type="match status" value="1"/>
</dbReference>
<dbReference type="CDD" id="cd02440">
    <property type="entry name" value="AdoMet_MTases"/>
    <property type="match status" value="1"/>
</dbReference>
<proteinExistence type="predicted"/>
<gene>
    <name evidence="1" type="ORF">ACETRX_36650</name>
</gene>
<dbReference type="EC" id="2.1.1.64" evidence="1"/>
<comment type="caution">
    <text evidence="1">The sequence shown here is derived from an EMBL/GenBank/DDBJ whole genome shotgun (WGS) entry which is preliminary data.</text>
</comment>
<evidence type="ECO:0000313" key="1">
    <source>
        <dbReference type="EMBL" id="MFC2255112.1"/>
    </source>
</evidence>
<keyword evidence="1" id="KW-0489">Methyltransferase</keyword>
<evidence type="ECO:0000313" key="2">
    <source>
        <dbReference type="Proteomes" id="UP001595190"/>
    </source>
</evidence>
<dbReference type="EMBL" id="JBHGPK010000078">
    <property type="protein sequence ID" value="MFC2255112.1"/>
    <property type="molecule type" value="Genomic_DNA"/>
</dbReference>
<reference evidence="1 2" key="1">
    <citation type="submission" date="2024-09" db="EMBL/GenBank/DDBJ databases">
        <title>Description of Labrys sedimenti sp. nov., isolated from a diclofenac-degrading enrichment culture, and genome-based reclassification of Labrys portucalensis as a later heterotypic synonym of Labrys neptuniae.</title>
        <authorList>
            <person name="Tancsics A."/>
            <person name="Csepanyi A."/>
        </authorList>
    </citation>
    <scope>NUCLEOTIDE SEQUENCE [LARGE SCALE GENOMIC DNA]</scope>
    <source>
        <strain evidence="1 2">LMG 23412</strain>
    </source>
</reference>
<keyword evidence="1" id="KW-0808">Transferase</keyword>
<dbReference type="Gene3D" id="3.40.50.150">
    <property type="entry name" value="Vaccinia Virus protein VP39"/>
    <property type="match status" value="1"/>
</dbReference>
<dbReference type="GO" id="GO:0061542">
    <property type="term" value="F:3-demethylubiquinol 3-O-methyltransferase activity"/>
    <property type="evidence" value="ECO:0007669"/>
    <property type="project" value="UniProtKB-EC"/>
</dbReference>
<organism evidence="1 2">
    <name type="scientific">Labrys neptuniae</name>
    <dbReference type="NCBI Taxonomy" id="376174"/>
    <lineage>
        <taxon>Bacteria</taxon>
        <taxon>Pseudomonadati</taxon>
        <taxon>Pseudomonadota</taxon>
        <taxon>Alphaproteobacteria</taxon>
        <taxon>Hyphomicrobiales</taxon>
        <taxon>Xanthobacteraceae</taxon>
        <taxon>Labrys</taxon>
    </lineage>
</organism>
<dbReference type="EC" id="2.1.1.222" evidence="1"/>
<dbReference type="GO" id="GO:0102208">
    <property type="term" value="F:2-polyprenyl-6-hydroxyphenol methylase activity"/>
    <property type="evidence" value="ECO:0007669"/>
    <property type="project" value="UniProtKB-EC"/>
</dbReference>
<dbReference type="Proteomes" id="UP001595190">
    <property type="component" value="Unassembled WGS sequence"/>
</dbReference>
<dbReference type="GO" id="GO:0032259">
    <property type="term" value="P:methylation"/>
    <property type="evidence" value="ECO:0007669"/>
    <property type="project" value="UniProtKB-KW"/>
</dbReference>